<comment type="caution">
    <text evidence="1">The sequence shown here is derived from an EMBL/GenBank/DDBJ whole genome shotgun (WGS) entry which is preliminary data.</text>
</comment>
<evidence type="ECO:0000313" key="2">
    <source>
        <dbReference type="Proteomes" id="UP001633002"/>
    </source>
</evidence>
<name>A0ABD3H7R7_9MARC</name>
<proteinExistence type="predicted"/>
<dbReference type="Proteomes" id="UP001633002">
    <property type="component" value="Unassembled WGS sequence"/>
</dbReference>
<keyword evidence="2" id="KW-1185">Reference proteome</keyword>
<organism evidence="1 2">
    <name type="scientific">Riccia sorocarpa</name>
    <dbReference type="NCBI Taxonomy" id="122646"/>
    <lineage>
        <taxon>Eukaryota</taxon>
        <taxon>Viridiplantae</taxon>
        <taxon>Streptophyta</taxon>
        <taxon>Embryophyta</taxon>
        <taxon>Marchantiophyta</taxon>
        <taxon>Marchantiopsida</taxon>
        <taxon>Marchantiidae</taxon>
        <taxon>Marchantiales</taxon>
        <taxon>Ricciaceae</taxon>
        <taxon>Riccia</taxon>
    </lineage>
</organism>
<sequence>MVESKGDSIGPEVLLKQKNKEKENLPAVVEIMKRLERGKIKVRDNPTEENKVKFEEAMTVARKREQVDTKIARARSRIKWLQEEDAPSRYFFCLR</sequence>
<gene>
    <name evidence="1" type="ORF">R1sor_013852</name>
</gene>
<dbReference type="EMBL" id="JBJQOH010000004">
    <property type="protein sequence ID" value="KAL3687543.1"/>
    <property type="molecule type" value="Genomic_DNA"/>
</dbReference>
<dbReference type="AlphaFoldDB" id="A0ABD3H7R7"/>
<protein>
    <submittedName>
        <fullName evidence="1">Uncharacterized protein</fullName>
    </submittedName>
</protein>
<reference evidence="1 2" key="1">
    <citation type="submission" date="2024-09" db="EMBL/GenBank/DDBJ databases">
        <title>Chromosome-scale assembly of Riccia sorocarpa.</title>
        <authorList>
            <person name="Paukszto L."/>
        </authorList>
    </citation>
    <scope>NUCLEOTIDE SEQUENCE [LARGE SCALE GENOMIC DNA]</scope>
    <source>
        <strain evidence="1">LP-2024</strain>
        <tissue evidence="1">Aerial parts of the thallus</tissue>
    </source>
</reference>
<accession>A0ABD3H7R7</accession>
<evidence type="ECO:0000313" key="1">
    <source>
        <dbReference type="EMBL" id="KAL3687543.1"/>
    </source>
</evidence>